<proteinExistence type="predicted"/>
<dbReference type="Pfam" id="PF10702">
    <property type="entry name" value="DUF2507"/>
    <property type="match status" value="1"/>
</dbReference>
<organism evidence="1 2">
    <name type="scientific">Ornithinibacillus caprae</name>
    <dbReference type="NCBI Taxonomy" id="2678566"/>
    <lineage>
        <taxon>Bacteria</taxon>
        <taxon>Bacillati</taxon>
        <taxon>Bacillota</taxon>
        <taxon>Bacilli</taxon>
        <taxon>Bacillales</taxon>
        <taxon>Bacillaceae</taxon>
        <taxon>Ornithinibacillus</taxon>
    </lineage>
</organism>
<dbReference type="SUPFAM" id="SSF111126">
    <property type="entry name" value="Ligand-binding domain in the NO signalling and Golgi transport"/>
    <property type="match status" value="1"/>
</dbReference>
<evidence type="ECO:0000313" key="1">
    <source>
        <dbReference type="EMBL" id="MUK86936.1"/>
    </source>
</evidence>
<dbReference type="RefSeq" id="WP_155666192.1">
    <property type="nucleotide sequence ID" value="NZ_WOCA01000001.1"/>
</dbReference>
<comment type="caution">
    <text evidence="1">The sequence shown here is derived from an EMBL/GenBank/DDBJ whole genome shotgun (WGS) entry which is preliminary data.</text>
</comment>
<dbReference type="Proteomes" id="UP000469125">
    <property type="component" value="Unassembled WGS sequence"/>
</dbReference>
<reference evidence="1 2" key="1">
    <citation type="submission" date="2019-11" db="EMBL/GenBank/DDBJ databases">
        <authorList>
            <person name="Li X."/>
        </authorList>
    </citation>
    <scope>NUCLEOTIDE SEQUENCE [LARGE SCALE GENOMIC DNA]</scope>
    <source>
        <strain evidence="1 2">L9</strain>
    </source>
</reference>
<dbReference type="AlphaFoldDB" id="A0A6N8FE46"/>
<dbReference type="Gene3D" id="3.30.1380.20">
    <property type="entry name" value="Trafficking protein particle complex subunit 3"/>
    <property type="match status" value="1"/>
</dbReference>
<gene>
    <name evidence="1" type="ORF">GMD78_00775</name>
</gene>
<dbReference type="InterPro" id="IPR019642">
    <property type="entry name" value="DUF2507"/>
</dbReference>
<sequence length="145" mass="16640">MAKKHEQLSLSVLEQLDNSGAGYDIIRYISLPDLLGSETDTLLYFMGKNLARKFEISSLGDIIYFFEKSGWGKLELIKEKKHELIFHLLSDAVVQRLQAPIDATFRLEAGFLAEAIYSLKGMECECIEEIHKKIHQIEFKILFTN</sequence>
<accession>A0A6N8FE46</accession>
<keyword evidence="2" id="KW-1185">Reference proteome</keyword>
<dbReference type="EMBL" id="WOCA01000001">
    <property type="protein sequence ID" value="MUK86936.1"/>
    <property type="molecule type" value="Genomic_DNA"/>
</dbReference>
<protein>
    <submittedName>
        <fullName evidence="1">DUF2507 domain-containing protein</fullName>
    </submittedName>
</protein>
<name>A0A6N8FE46_9BACI</name>
<evidence type="ECO:0000313" key="2">
    <source>
        <dbReference type="Proteomes" id="UP000469125"/>
    </source>
</evidence>
<dbReference type="InterPro" id="IPR024096">
    <property type="entry name" value="NO_sig/Golgi_transp_ligand-bd"/>
</dbReference>